<evidence type="ECO:0000313" key="7">
    <source>
        <dbReference type="Proteomes" id="UP000005384"/>
    </source>
</evidence>
<sequence length="449" mass="49045">MAKTILEHTVLVEQEEIPIVWRGDIIVAGGGPAGLGAAIAARRKGAKVMLLEQHGFLGGMCSYGAGMPLGGAYPGLRTIGGIAEEILTKVRNAGPDAADVRHMPLFGDWYFHDSEYFKSMIAEMVMEEKLEVRLHTFVSDVIMDGDRRVAGVITESKSGRQAYLAEAVVDASGDADLCARAGAGFEKGDEKGAMMGVTIVFNMGGVDVEAYQNYIQEDPGLKKAKEQAEKDGRPVSEDDKYSSIHVGMRPGSLFMNSVRVRGIDGTSVEDLTRAELEGRVRIMEEVNFFRRYVPGCENCYIMNSGAQVGIRDTRRIVGEDYLSKEDCLGLRKRPEDVILRCTGPFDNTTRGNEKTYVLNQIDMEEWYDIPYGCVVPIGLDNIAVAGRTFSCHYLALTSSRGQALLMGLGQAVGTAAVMAVREKTAFRDVEVRELQRTLIADGCDLGIEI</sequence>
<dbReference type="PRINTS" id="PR00411">
    <property type="entry name" value="PNDRDTASEI"/>
</dbReference>
<dbReference type="Pfam" id="PF12831">
    <property type="entry name" value="FAD_oxidored"/>
    <property type="match status" value="1"/>
</dbReference>
<evidence type="ECO:0008006" key="8">
    <source>
        <dbReference type="Google" id="ProtNLM"/>
    </source>
</evidence>
<evidence type="ECO:0000256" key="2">
    <source>
        <dbReference type="ARBA" id="ARBA00022723"/>
    </source>
</evidence>
<dbReference type="SUPFAM" id="SSF51905">
    <property type="entry name" value="FAD/NAD(P)-binding domain"/>
    <property type="match status" value="1"/>
</dbReference>
<evidence type="ECO:0000256" key="4">
    <source>
        <dbReference type="ARBA" id="ARBA00023004"/>
    </source>
</evidence>
<gene>
    <name evidence="6" type="ORF">HMPREF9473_01163</name>
</gene>
<dbReference type="InterPro" id="IPR039650">
    <property type="entry name" value="HdrA-like"/>
</dbReference>
<keyword evidence="7" id="KW-1185">Reference proteome</keyword>
<keyword evidence="2" id="KW-0479">Metal-binding</keyword>
<reference evidence="6 7" key="1">
    <citation type="submission" date="2011-08" db="EMBL/GenBank/DDBJ databases">
        <title>The Genome Sequence of Clostridium hathewayi WAL-18680.</title>
        <authorList>
            <consortium name="The Broad Institute Genome Sequencing Platform"/>
            <person name="Earl A."/>
            <person name="Ward D."/>
            <person name="Feldgarden M."/>
            <person name="Gevers D."/>
            <person name="Finegold S.M."/>
            <person name="Summanen P.H."/>
            <person name="Molitoris D.R."/>
            <person name="Song M."/>
            <person name="Daigneault M."/>
            <person name="Allen-Vercoe E."/>
            <person name="Young S.K."/>
            <person name="Zeng Q."/>
            <person name="Gargeya S."/>
            <person name="Fitzgerald M."/>
            <person name="Haas B."/>
            <person name="Abouelleil A."/>
            <person name="Alvarado L."/>
            <person name="Arachchi H.M."/>
            <person name="Berlin A."/>
            <person name="Brown A."/>
            <person name="Chapman S.B."/>
            <person name="Chen Z."/>
            <person name="Dunbar C."/>
            <person name="Freedman E."/>
            <person name="Gearin G."/>
            <person name="Gellesch M."/>
            <person name="Goldberg J."/>
            <person name="Griggs A."/>
            <person name="Gujja S."/>
            <person name="Heiman D."/>
            <person name="Howarth C."/>
            <person name="Larson L."/>
            <person name="Lui A."/>
            <person name="MacDonald P.J.P."/>
            <person name="Montmayeur A."/>
            <person name="Murphy C."/>
            <person name="Neiman D."/>
            <person name="Pearson M."/>
            <person name="Priest M."/>
            <person name="Roberts A."/>
            <person name="Saif S."/>
            <person name="Shea T."/>
            <person name="Shenoy N."/>
            <person name="Sisk P."/>
            <person name="Stolte C."/>
            <person name="Sykes S."/>
            <person name="Wortman J."/>
            <person name="Nusbaum C."/>
            <person name="Birren B."/>
        </authorList>
    </citation>
    <scope>NUCLEOTIDE SEQUENCE [LARGE SCALE GENOMIC DNA]</scope>
    <source>
        <strain evidence="6 7">WAL-18680</strain>
    </source>
</reference>
<dbReference type="GO" id="GO:0051539">
    <property type="term" value="F:4 iron, 4 sulfur cluster binding"/>
    <property type="evidence" value="ECO:0007669"/>
    <property type="project" value="UniProtKB-KW"/>
</dbReference>
<evidence type="ECO:0000256" key="1">
    <source>
        <dbReference type="ARBA" id="ARBA00022485"/>
    </source>
</evidence>
<evidence type="ECO:0000256" key="5">
    <source>
        <dbReference type="ARBA" id="ARBA00023014"/>
    </source>
</evidence>
<dbReference type="GO" id="GO:0046872">
    <property type="term" value="F:metal ion binding"/>
    <property type="evidence" value="ECO:0007669"/>
    <property type="project" value="UniProtKB-KW"/>
</dbReference>
<evidence type="ECO:0000256" key="3">
    <source>
        <dbReference type="ARBA" id="ARBA00023002"/>
    </source>
</evidence>
<dbReference type="RefSeq" id="WP_006779149.1">
    <property type="nucleotide sequence ID" value="NZ_CP040506.1"/>
</dbReference>
<keyword evidence="4" id="KW-0408">Iron</keyword>
<name>G5ICD6_9FIRM</name>
<accession>G5ICD6</accession>
<dbReference type="EMBL" id="ADLN01000010">
    <property type="protein sequence ID" value="EHI60873.1"/>
    <property type="molecule type" value="Genomic_DNA"/>
</dbReference>
<dbReference type="AlphaFoldDB" id="G5ICD6"/>
<dbReference type="InterPro" id="IPR036188">
    <property type="entry name" value="FAD/NAD-bd_sf"/>
</dbReference>
<dbReference type="PANTHER" id="PTHR43498">
    <property type="entry name" value="FERREDOXIN:COB-COM HETERODISULFIDE REDUCTASE SUBUNIT A"/>
    <property type="match status" value="1"/>
</dbReference>
<comment type="caution">
    <text evidence="6">The sequence shown here is derived from an EMBL/GenBank/DDBJ whole genome shotgun (WGS) entry which is preliminary data.</text>
</comment>
<evidence type="ECO:0000313" key="6">
    <source>
        <dbReference type="EMBL" id="EHI60873.1"/>
    </source>
</evidence>
<dbReference type="HOGENOM" id="CLU_045820_0_0_9"/>
<dbReference type="Proteomes" id="UP000005384">
    <property type="component" value="Unassembled WGS sequence"/>
</dbReference>
<organism evidence="6 7">
    <name type="scientific">Hungatella hathewayi WAL-18680</name>
    <dbReference type="NCBI Taxonomy" id="742737"/>
    <lineage>
        <taxon>Bacteria</taxon>
        <taxon>Bacillati</taxon>
        <taxon>Bacillota</taxon>
        <taxon>Clostridia</taxon>
        <taxon>Lachnospirales</taxon>
        <taxon>Lachnospiraceae</taxon>
        <taxon>Hungatella</taxon>
    </lineage>
</organism>
<proteinExistence type="predicted"/>
<dbReference type="PATRIC" id="fig|742737.3.peg.1168"/>
<dbReference type="Gene3D" id="3.50.50.60">
    <property type="entry name" value="FAD/NAD(P)-binding domain"/>
    <property type="match status" value="1"/>
</dbReference>
<dbReference type="GO" id="GO:0016491">
    <property type="term" value="F:oxidoreductase activity"/>
    <property type="evidence" value="ECO:0007669"/>
    <property type="project" value="UniProtKB-KW"/>
</dbReference>
<keyword evidence="1" id="KW-0004">4Fe-4S</keyword>
<keyword evidence="5" id="KW-0411">Iron-sulfur</keyword>
<protein>
    <recommendedName>
        <fullName evidence="8">FAD dependent oxidoreductase</fullName>
    </recommendedName>
</protein>
<dbReference type="PANTHER" id="PTHR43498:SF1">
    <property type="entry name" value="COB--COM HETERODISULFIDE REDUCTASE IRON-SULFUR SUBUNIT A"/>
    <property type="match status" value="1"/>
</dbReference>
<keyword evidence="3" id="KW-0560">Oxidoreductase</keyword>